<evidence type="ECO:0000313" key="1">
    <source>
        <dbReference type="EMBL" id="WLS01720.1"/>
    </source>
</evidence>
<sequence length="72" mass="8324">MTFLEAYDLHGPDVERIAASMRIKPHEADRLINEEMERRHKELGHGALSAEDRAWRDRNRAVCASLIREVLA</sequence>
<dbReference type="EMBL" id="CP132314">
    <property type="protein sequence ID" value="WLS01720.1"/>
    <property type="molecule type" value="Genomic_DNA"/>
</dbReference>
<evidence type="ECO:0000313" key="2">
    <source>
        <dbReference type="Proteomes" id="UP001225788"/>
    </source>
</evidence>
<dbReference type="Proteomes" id="UP001225788">
    <property type="component" value="Chromosome"/>
</dbReference>
<keyword evidence="2" id="KW-1185">Reference proteome</keyword>
<reference evidence="1 2" key="1">
    <citation type="submission" date="2023-08" db="EMBL/GenBank/DDBJ databases">
        <title>Pathogen: clinical or host-associated sample.</title>
        <authorList>
            <person name="Hergert J."/>
            <person name="Casey R."/>
            <person name="Wagner J."/>
            <person name="Young E.L."/>
            <person name="Oakeson K.F."/>
        </authorList>
    </citation>
    <scope>NUCLEOTIDE SEQUENCE [LARGE SCALE GENOMIC DNA]</scope>
    <source>
        <strain evidence="1 2">UPHL-collab-2</strain>
    </source>
</reference>
<accession>A0ABY9JZH0</accession>
<proteinExistence type="predicted"/>
<dbReference type="RefSeq" id="WP_306156804.1">
    <property type="nucleotide sequence ID" value="NZ_CP132314.1"/>
</dbReference>
<organism evidence="1 2">
    <name type="scientific">Shinella oryzae</name>
    <dbReference type="NCBI Taxonomy" id="2871820"/>
    <lineage>
        <taxon>Bacteria</taxon>
        <taxon>Pseudomonadati</taxon>
        <taxon>Pseudomonadota</taxon>
        <taxon>Alphaproteobacteria</taxon>
        <taxon>Hyphomicrobiales</taxon>
        <taxon>Rhizobiaceae</taxon>
        <taxon>Shinella</taxon>
    </lineage>
</organism>
<name>A0ABY9JZH0_9HYPH</name>
<gene>
    <name evidence="1" type="ORF">Q9315_09695</name>
</gene>
<protein>
    <submittedName>
        <fullName evidence="1">Uncharacterized protein</fullName>
    </submittedName>
</protein>